<protein>
    <submittedName>
        <fullName evidence="1">Uncharacterized protein</fullName>
    </submittedName>
</protein>
<comment type="caution">
    <text evidence="1">The sequence shown here is derived from an EMBL/GenBank/DDBJ whole genome shotgun (WGS) entry which is preliminary data.</text>
</comment>
<keyword evidence="2" id="KW-1185">Reference proteome</keyword>
<reference evidence="1" key="1">
    <citation type="journal article" date="2023" name="G3 (Bethesda)">
        <title>A reference genome for the long-term kleptoplast-retaining sea slug Elysia crispata morphotype clarki.</title>
        <authorList>
            <person name="Eastman K.E."/>
            <person name="Pendleton A.L."/>
            <person name="Shaikh M.A."/>
            <person name="Suttiyut T."/>
            <person name="Ogas R."/>
            <person name="Tomko P."/>
            <person name="Gavelis G."/>
            <person name="Widhalm J.R."/>
            <person name="Wisecaver J.H."/>
        </authorList>
    </citation>
    <scope>NUCLEOTIDE SEQUENCE</scope>
    <source>
        <strain evidence="1">ECLA1</strain>
    </source>
</reference>
<dbReference type="EMBL" id="JAWDGP010000935">
    <property type="protein sequence ID" value="KAK3796083.1"/>
    <property type="molecule type" value="Genomic_DNA"/>
</dbReference>
<proteinExistence type="predicted"/>
<dbReference type="AlphaFoldDB" id="A0AAE1AY72"/>
<accession>A0AAE1AY72</accession>
<name>A0AAE1AY72_9GAST</name>
<evidence type="ECO:0000313" key="2">
    <source>
        <dbReference type="Proteomes" id="UP001283361"/>
    </source>
</evidence>
<organism evidence="1 2">
    <name type="scientific">Elysia crispata</name>
    <name type="common">lettuce slug</name>
    <dbReference type="NCBI Taxonomy" id="231223"/>
    <lineage>
        <taxon>Eukaryota</taxon>
        <taxon>Metazoa</taxon>
        <taxon>Spiralia</taxon>
        <taxon>Lophotrochozoa</taxon>
        <taxon>Mollusca</taxon>
        <taxon>Gastropoda</taxon>
        <taxon>Heterobranchia</taxon>
        <taxon>Euthyneura</taxon>
        <taxon>Panpulmonata</taxon>
        <taxon>Sacoglossa</taxon>
        <taxon>Placobranchoidea</taxon>
        <taxon>Plakobranchidae</taxon>
        <taxon>Elysia</taxon>
    </lineage>
</organism>
<evidence type="ECO:0000313" key="1">
    <source>
        <dbReference type="EMBL" id="KAK3796083.1"/>
    </source>
</evidence>
<sequence>MSIYNSASLASSIKNEKVRFDLGCVVIKGIPGISGMQTRQAFQTRTVCWSVKRGEALRGGNDMVIEIISKRSNFRCSRGELGARYPPIPESQVIRRCENTALTQQLCQ</sequence>
<gene>
    <name evidence="1" type="ORF">RRG08_017573</name>
</gene>
<dbReference type="Proteomes" id="UP001283361">
    <property type="component" value="Unassembled WGS sequence"/>
</dbReference>